<dbReference type="RefSeq" id="WP_267540800.1">
    <property type="nucleotide sequence ID" value="NZ_JAPNKA010000001.1"/>
</dbReference>
<keyword evidence="5" id="KW-1185">Reference proteome</keyword>
<feature type="chain" id="PRO_5047530385" description="Glucodextranase-like C-terminal domain-containing protein" evidence="2">
    <location>
        <begin position="23"/>
        <end position="280"/>
    </location>
</feature>
<feature type="signal peptide" evidence="2">
    <location>
        <begin position="1"/>
        <end position="22"/>
    </location>
</feature>
<sequence length="280" mass="29576">MKTSRLAVLSLAAALLSAPALAANKVSFKDPTGDDNGPGKYSYPTDVVYKRGSFDLTDFTFEKKGNKADITLGFNTTLEDPWKTTSGFSVQMVFIFIDTDGKEGSGSTDSLPGLNVKFAPNNGWEKVIVISPQNSARVKAEVGSKAGAAKDNVLVPTRTKGSGRKVTATVDLAGLEGDPSQWGFQVLVQSNEGFPAGNDLLTRKVNEYEGQHRFGGGNDGDCDPHVMDMLAGEGKGDASETKAQHEMLSYECAEDGSAKKPATLTMVGGTAKPAAAEEQK</sequence>
<proteinExistence type="predicted"/>
<dbReference type="CDD" id="cd09626">
    <property type="entry name" value="DOMON_glucodextranase_like"/>
    <property type="match status" value="1"/>
</dbReference>
<dbReference type="Proteomes" id="UP001207654">
    <property type="component" value="Unassembled WGS sequence"/>
</dbReference>
<evidence type="ECO:0000313" key="5">
    <source>
        <dbReference type="Proteomes" id="UP001207654"/>
    </source>
</evidence>
<reference evidence="4 5" key="1">
    <citation type="submission" date="2022-11" db="EMBL/GenBank/DDBJ databases">
        <title>Minimal conservation of predation-associated metabolite biosynthetic gene clusters underscores biosynthetic potential of Myxococcota including descriptions for ten novel species: Archangium lansinium sp. nov., Myxococcus landrumus sp. nov., Nannocystis bai.</title>
        <authorList>
            <person name="Ahearne A."/>
            <person name="Stevens C."/>
            <person name="Phillips K."/>
        </authorList>
    </citation>
    <scope>NUCLEOTIDE SEQUENCE [LARGE SCALE GENOMIC DNA]</scope>
    <source>
        <strain evidence="4 5">MIWBW</strain>
    </source>
</reference>
<feature type="domain" description="Glucodextranase-like C-terminal" evidence="3">
    <location>
        <begin position="27"/>
        <end position="265"/>
    </location>
</feature>
<gene>
    <name evidence="4" type="ORF">OV287_48050</name>
</gene>
<dbReference type="EMBL" id="JAPNKA010000001">
    <property type="protein sequence ID" value="MCY1082224.1"/>
    <property type="molecule type" value="Genomic_DNA"/>
</dbReference>
<name>A0ABT4AMZ5_9BACT</name>
<protein>
    <recommendedName>
        <fullName evidence="3">Glucodextranase-like C-terminal domain-containing protein</fullName>
    </recommendedName>
</protein>
<evidence type="ECO:0000256" key="1">
    <source>
        <dbReference type="SAM" id="MobiDB-lite"/>
    </source>
</evidence>
<feature type="region of interest" description="Disordered" evidence="1">
    <location>
        <begin position="255"/>
        <end position="280"/>
    </location>
</feature>
<dbReference type="Gene3D" id="2.60.40.1190">
    <property type="match status" value="1"/>
</dbReference>
<keyword evidence="2" id="KW-0732">Signal</keyword>
<dbReference type="Pfam" id="PF09985">
    <property type="entry name" value="Glucodextran_C"/>
    <property type="match status" value="1"/>
</dbReference>
<dbReference type="SUPFAM" id="SSF49344">
    <property type="entry name" value="CBD9-like"/>
    <property type="match status" value="1"/>
</dbReference>
<organism evidence="4 5">
    <name type="scientific">Archangium lansingense</name>
    <dbReference type="NCBI Taxonomy" id="2995310"/>
    <lineage>
        <taxon>Bacteria</taxon>
        <taxon>Pseudomonadati</taxon>
        <taxon>Myxococcota</taxon>
        <taxon>Myxococcia</taxon>
        <taxon>Myxococcales</taxon>
        <taxon>Cystobacterineae</taxon>
        <taxon>Archangiaceae</taxon>
        <taxon>Archangium</taxon>
    </lineage>
</organism>
<comment type="caution">
    <text evidence="4">The sequence shown here is derived from an EMBL/GenBank/DDBJ whole genome shotgun (WGS) entry which is preliminary data.</text>
</comment>
<evidence type="ECO:0000313" key="4">
    <source>
        <dbReference type="EMBL" id="MCY1082224.1"/>
    </source>
</evidence>
<dbReference type="InterPro" id="IPR019248">
    <property type="entry name" value="Glucodextran_C"/>
</dbReference>
<evidence type="ECO:0000256" key="2">
    <source>
        <dbReference type="SAM" id="SignalP"/>
    </source>
</evidence>
<evidence type="ECO:0000259" key="3">
    <source>
        <dbReference type="Pfam" id="PF09985"/>
    </source>
</evidence>
<accession>A0ABT4AMZ5</accession>